<dbReference type="PANTHER" id="PTHR46458">
    <property type="entry name" value="BLR2807 PROTEIN"/>
    <property type="match status" value="1"/>
</dbReference>
<dbReference type="GO" id="GO:0001666">
    <property type="term" value="P:response to hypoxia"/>
    <property type="evidence" value="ECO:0000318"/>
    <property type="project" value="GO_Central"/>
</dbReference>
<gene>
    <name evidence="8" type="primary">glb-6</name>
    <name evidence="6" type="synonym">Cbr-glb-6</name>
    <name evidence="8" type="ORF">CBG09369</name>
    <name evidence="6" type="ORF">CBG_09369</name>
</gene>
<dbReference type="FunCoup" id="A8X992">
    <property type="interactions" value="300"/>
</dbReference>
<feature type="compositionally biased region" description="Basic residues" evidence="4">
    <location>
        <begin position="16"/>
        <end position="25"/>
    </location>
</feature>
<dbReference type="InterPro" id="IPR050532">
    <property type="entry name" value="Globin-like_OT"/>
</dbReference>
<keyword evidence="7" id="KW-1185">Reference proteome</keyword>
<feature type="compositionally biased region" description="Low complexity" evidence="4">
    <location>
        <begin position="52"/>
        <end position="62"/>
    </location>
</feature>
<feature type="domain" description="Globin" evidence="5">
    <location>
        <begin position="197"/>
        <end position="348"/>
    </location>
</feature>
<evidence type="ECO:0000313" key="7">
    <source>
        <dbReference type="Proteomes" id="UP000008549"/>
    </source>
</evidence>
<name>A8X992_CAEBR</name>
<evidence type="ECO:0000259" key="5">
    <source>
        <dbReference type="PROSITE" id="PS01033"/>
    </source>
</evidence>
<evidence type="ECO:0000313" key="8">
    <source>
        <dbReference type="WormBase" id="CBG09369"/>
    </source>
</evidence>
<dbReference type="WormBase" id="CBG09369">
    <property type="protein sequence ID" value="CBP48081"/>
    <property type="gene ID" value="WBGene00030966"/>
    <property type="gene designation" value="Cbr-glb-6"/>
</dbReference>
<dbReference type="EMBL" id="HE600954">
    <property type="protein sequence ID" value="CAP29204.2"/>
    <property type="molecule type" value="Genomic_DNA"/>
</dbReference>
<keyword evidence="3" id="KW-0408">Iron</keyword>
<evidence type="ECO:0000313" key="6">
    <source>
        <dbReference type="EMBL" id="CAP29204.2"/>
    </source>
</evidence>
<dbReference type="GO" id="GO:0046872">
    <property type="term" value="F:metal ion binding"/>
    <property type="evidence" value="ECO:0007669"/>
    <property type="project" value="UniProtKB-KW"/>
</dbReference>
<feature type="region of interest" description="Disordered" evidence="4">
    <location>
        <begin position="538"/>
        <end position="558"/>
    </location>
</feature>
<dbReference type="GO" id="GO:0005344">
    <property type="term" value="F:oxygen carrier activity"/>
    <property type="evidence" value="ECO:0000318"/>
    <property type="project" value="GO_Central"/>
</dbReference>
<protein>
    <submittedName>
        <fullName evidence="6">Protein CBR-GLB-6</fullName>
    </submittedName>
</protein>
<dbReference type="InterPro" id="IPR012292">
    <property type="entry name" value="Globin/Proto"/>
</dbReference>
<feature type="compositionally biased region" description="Polar residues" evidence="4">
    <location>
        <begin position="94"/>
        <end position="106"/>
    </location>
</feature>
<evidence type="ECO:0000256" key="1">
    <source>
        <dbReference type="ARBA" id="ARBA00022617"/>
    </source>
</evidence>
<dbReference type="PANTHER" id="PTHR46458:SF8">
    <property type="entry name" value="GLOBIN-LIKE PROTEIN 6"/>
    <property type="match status" value="1"/>
</dbReference>
<dbReference type="InterPro" id="IPR000971">
    <property type="entry name" value="Globin"/>
</dbReference>
<evidence type="ECO:0000256" key="4">
    <source>
        <dbReference type="SAM" id="MobiDB-lite"/>
    </source>
</evidence>
<evidence type="ECO:0000256" key="3">
    <source>
        <dbReference type="ARBA" id="ARBA00023004"/>
    </source>
</evidence>
<sequence length="642" mass="72925">MGNQSTKSSHGTTRVSHSKSTHHNSSRVTSDVIPRSASAISSHDRYYSESHSSSPPAVCPVSAPGKYRHVKGKDVPPISLADEYNNSDDEVFCSTRSSNQSPLANSDNKRQKMGSTENRRSVDSENSDFLEAVTPRSHISVKRTVSSGMEHAADHPNMQKSSSLKFTRGGVRNETKETTPSTSSNPTIFPCIHQFLHLTQPQILFVRKTWNHARNQGALEPAISIFRNSFFKNPEIRQMIMFGTKNEGHERLKRHAQLFTVLMDDLITNLDSPSATVAGLREAGEKHVWHVKNQYGCPFHAHLMDQFATAMIERTLEWGEKKDRTETTQRGWTKIVLFVTEQLKEGFQDEQKRARRKKAQMSNSFEISSKVKQSDMKRFHTVDNNVNSIIPDGIVRERRQFFVSNDLNMTNDNGQQQKFEGYTHKSVLDYYAPGNNKNKLYPIVNTRTPSRPAIVYFGNERSDQIHRNQNLNFRNVKNHPYFVVRVRSHPPPYQDTGQNTWSQDWNIDHEDSRRFETSRSSPVKLWNDMDDNSRNFEKMSVTSSRRASDDHSSTMSGSSEIMSMHDQIVRFSASSSAPEDTTTNSLLAEKEATLVVRLEHELTQAQICTSLSKNHRLNQQLKVLANSSDKAIKVELANAKVG</sequence>
<dbReference type="AlphaFoldDB" id="A8X992"/>
<accession>A8X992</accession>
<dbReference type="InterPro" id="IPR009050">
    <property type="entry name" value="Globin-like_sf"/>
</dbReference>
<feature type="region of interest" description="Disordered" evidence="4">
    <location>
        <begin position="91"/>
        <end position="185"/>
    </location>
</feature>
<dbReference type="GO" id="GO:0019825">
    <property type="term" value="F:oxygen binding"/>
    <property type="evidence" value="ECO:0000318"/>
    <property type="project" value="GO_Central"/>
</dbReference>
<dbReference type="Proteomes" id="UP000008549">
    <property type="component" value="Unassembled WGS sequence"/>
</dbReference>
<dbReference type="GO" id="GO:0020037">
    <property type="term" value="F:heme binding"/>
    <property type="evidence" value="ECO:0007669"/>
    <property type="project" value="InterPro"/>
</dbReference>
<dbReference type="GO" id="GO:0015671">
    <property type="term" value="P:oxygen transport"/>
    <property type="evidence" value="ECO:0000318"/>
    <property type="project" value="GO_Central"/>
</dbReference>
<reference evidence="6 7" key="1">
    <citation type="journal article" date="2003" name="PLoS Biol.">
        <title>The genome sequence of Caenorhabditis briggsae: a platform for comparative genomics.</title>
        <authorList>
            <person name="Stein L.D."/>
            <person name="Bao Z."/>
            <person name="Blasiar D."/>
            <person name="Blumenthal T."/>
            <person name="Brent M.R."/>
            <person name="Chen N."/>
            <person name="Chinwalla A."/>
            <person name="Clarke L."/>
            <person name="Clee C."/>
            <person name="Coghlan A."/>
            <person name="Coulson A."/>
            <person name="D'Eustachio P."/>
            <person name="Fitch D.H."/>
            <person name="Fulton L.A."/>
            <person name="Fulton R.E."/>
            <person name="Griffiths-Jones S."/>
            <person name="Harris T.W."/>
            <person name="Hillier L.W."/>
            <person name="Kamath R."/>
            <person name="Kuwabara P.E."/>
            <person name="Mardis E.R."/>
            <person name="Marra M.A."/>
            <person name="Miner T.L."/>
            <person name="Minx P."/>
            <person name="Mullikin J.C."/>
            <person name="Plumb R.W."/>
            <person name="Rogers J."/>
            <person name="Schein J.E."/>
            <person name="Sohrmann M."/>
            <person name="Spieth J."/>
            <person name="Stajich J.E."/>
            <person name="Wei C."/>
            <person name="Willey D."/>
            <person name="Wilson R.K."/>
            <person name="Durbin R."/>
            <person name="Waterston R.H."/>
        </authorList>
    </citation>
    <scope>NUCLEOTIDE SEQUENCE [LARGE SCALE GENOMIC DNA]</scope>
    <source>
        <strain evidence="6 7">AF16</strain>
    </source>
</reference>
<keyword evidence="1" id="KW-0349">Heme</keyword>
<feature type="compositionally biased region" description="Polar residues" evidence="4">
    <location>
        <begin position="1"/>
        <end position="15"/>
    </location>
</feature>
<dbReference type="HOGENOM" id="CLU_426567_0_0_1"/>
<dbReference type="Gene3D" id="1.10.490.10">
    <property type="entry name" value="Globins"/>
    <property type="match status" value="1"/>
</dbReference>
<organism evidence="6 7">
    <name type="scientific">Caenorhabditis briggsae</name>
    <dbReference type="NCBI Taxonomy" id="6238"/>
    <lineage>
        <taxon>Eukaryota</taxon>
        <taxon>Metazoa</taxon>
        <taxon>Ecdysozoa</taxon>
        <taxon>Nematoda</taxon>
        <taxon>Chromadorea</taxon>
        <taxon>Rhabditida</taxon>
        <taxon>Rhabditina</taxon>
        <taxon>Rhabditomorpha</taxon>
        <taxon>Rhabditoidea</taxon>
        <taxon>Rhabditidae</taxon>
        <taxon>Peloderinae</taxon>
        <taxon>Caenorhabditis</taxon>
    </lineage>
</organism>
<dbReference type="eggNOG" id="KOG3378">
    <property type="taxonomic scope" value="Eukaryota"/>
</dbReference>
<dbReference type="SUPFAM" id="SSF46458">
    <property type="entry name" value="Globin-like"/>
    <property type="match status" value="1"/>
</dbReference>
<dbReference type="InParanoid" id="A8X992"/>
<dbReference type="PROSITE" id="PS01033">
    <property type="entry name" value="GLOBIN"/>
    <property type="match status" value="1"/>
</dbReference>
<evidence type="ECO:0000256" key="2">
    <source>
        <dbReference type="ARBA" id="ARBA00022723"/>
    </source>
</evidence>
<reference evidence="6 7" key="2">
    <citation type="journal article" date="2011" name="PLoS Genet.">
        <title>Caenorhabditis briggsae recombinant inbred line genotypes reveal inter-strain incompatibility and the evolution of recombination.</title>
        <authorList>
            <person name="Ross J.A."/>
            <person name="Koboldt D.C."/>
            <person name="Staisch J.E."/>
            <person name="Chamberlin H.M."/>
            <person name="Gupta B.P."/>
            <person name="Miller R.D."/>
            <person name="Baird S.E."/>
            <person name="Haag E.S."/>
        </authorList>
    </citation>
    <scope>NUCLEOTIDE SEQUENCE [LARGE SCALE GENOMIC DNA]</scope>
    <source>
        <strain evidence="6 7">AF16</strain>
    </source>
</reference>
<proteinExistence type="predicted"/>
<dbReference type="CDD" id="cd01040">
    <property type="entry name" value="Mb-like"/>
    <property type="match status" value="1"/>
</dbReference>
<dbReference type="InterPro" id="IPR044399">
    <property type="entry name" value="Mb-like_M"/>
</dbReference>
<feature type="region of interest" description="Disordered" evidence="4">
    <location>
        <begin position="1"/>
        <end position="62"/>
    </location>
</feature>
<keyword evidence="2" id="KW-0479">Metal-binding</keyword>
<dbReference type="STRING" id="6238.A8X992"/>